<dbReference type="Proteomes" id="UP000004358">
    <property type="component" value="Unassembled WGS sequence"/>
</dbReference>
<organism evidence="1 2">
    <name type="scientific">Blastopirellula marina DSM 3645</name>
    <dbReference type="NCBI Taxonomy" id="314230"/>
    <lineage>
        <taxon>Bacteria</taxon>
        <taxon>Pseudomonadati</taxon>
        <taxon>Planctomycetota</taxon>
        <taxon>Planctomycetia</taxon>
        <taxon>Pirellulales</taxon>
        <taxon>Pirellulaceae</taxon>
        <taxon>Blastopirellula</taxon>
    </lineage>
</organism>
<accession>A3ZW70</accession>
<dbReference type="HOGENOM" id="CLU_1393973_0_0_0"/>
<reference evidence="1 2" key="1">
    <citation type="submission" date="2006-02" db="EMBL/GenBank/DDBJ databases">
        <authorList>
            <person name="Amann R."/>
            <person name="Ferriera S."/>
            <person name="Johnson J."/>
            <person name="Kravitz S."/>
            <person name="Halpern A."/>
            <person name="Remington K."/>
            <person name="Beeson K."/>
            <person name="Tran B."/>
            <person name="Rogers Y.-H."/>
            <person name="Friedman R."/>
            <person name="Venter J.C."/>
        </authorList>
    </citation>
    <scope>NUCLEOTIDE SEQUENCE [LARGE SCALE GENOMIC DNA]</scope>
    <source>
        <strain evidence="1 2">DSM 3645</strain>
    </source>
</reference>
<evidence type="ECO:0000313" key="1">
    <source>
        <dbReference type="EMBL" id="EAQ79568.1"/>
    </source>
</evidence>
<protein>
    <submittedName>
        <fullName evidence="1">Uncharacterized protein</fullName>
    </submittedName>
</protein>
<name>A3ZW70_9BACT</name>
<gene>
    <name evidence="1" type="ORF">DSM3645_03793</name>
</gene>
<sequence length="195" mass="21726">MKQLAADKPGLRADEGRRAADAVEDVVFLGRKLRCVAADAGDFGLERVADVDDKRAGRFGMFHRLEDQPVVKLLGDRMDRQAVEVVVPLGQTRVKRRRVGDLHRLPMVGRSERRLAAKSKHDMGAILTELFRQRDARFKAIEQAAIGQLQRDPHVDAQHVGGGLRFGQTNLWTRRTGSRLAIGQVDNADFVTLLA</sequence>
<dbReference type="EMBL" id="AANZ01000014">
    <property type="protein sequence ID" value="EAQ79568.1"/>
    <property type="molecule type" value="Genomic_DNA"/>
</dbReference>
<evidence type="ECO:0000313" key="2">
    <source>
        <dbReference type="Proteomes" id="UP000004358"/>
    </source>
</evidence>
<proteinExistence type="predicted"/>
<comment type="caution">
    <text evidence="1">The sequence shown here is derived from an EMBL/GenBank/DDBJ whole genome shotgun (WGS) entry which is preliminary data.</text>
</comment>
<dbReference type="AlphaFoldDB" id="A3ZW70"/>